<proteinExistence type="predicted"/>
<accession>A0A2D0INF9</accession>
<organism evidence="1 2">
    <name type="scientific">Xenorhabdus budapestensis</name>
    <dbReference type="NCBI Taxonomy" id="290110"/>
    <lineage>
        <taxon>Bacteria</taxon>
        <taxon>Pseudomonadati</taxon>
        <taxon>Pseudomonadota</taxon>
        <taxon>Gammaproteobacteria</taxon>
        <taxon>Enterobacterales</taxon>
        <taxon>Morganellaceae</taxon>
        <taxon>Xenorhabdus</taxon>
    </lineage>
</organism>
<dbReference type="PANTHER" id="PTHR35862:SF3">
    <property type="entry name" value="FELS-2 PROPHAGE PROTEIN"/>
    <property type="match status" value="1"/>
</dbReference>
<evidence type="ECO:0000313" key="1">
    <source>
        <dbReference type="EMBL" id="PHM23268.1"/>
    </source>
</evidence>
<dbReference type="InterPro" id="IPR052726">
    <property type="entry name" value="Phage_Baseplate_Hub"/>
</dbReference>
<dbReference type="AlphaFoldDB" id="A0A2D0INF9"/>
<dbReference type="PANTHER" id="PTHR35862">
    <property type="entry name" value="FELS-2 PROPHAGE PROTEIN"/>
    <property type="match status" value="1"/>
</dbReference>
<name>A0A2D0INF9_XENBU</name>
<dbReference type="EMBL" id="NIBS01000041">
    <property type="protein sequence ID" value="PHM23268.1"/>
    <property type="molecule type" value="Genomic_DNA"/>
</dbReference>
<evidence type="ECO:0000313" key="2">
    <source>
        <dbReference type="Proteomes" id="UP000225833"/>
    </source>
</evidence>
<comment type="caution">
    <text evidence="1">The sequence shown here is derived from an EMBL/GenBank/DDBJ whole genome shotgun (WGS) entry which is preliminary data.</text>
</comment>
<dbReference type="Proteomes" id="UP000225833">
    <property type="component" value="Unassembled WGS sequence"/>
</dbReference>
<sequence length="116" mass="13298">MSLTLTDNRGFEADQLDIELDDSDGLLALPRRGTTLSLHLGWQGETPVHKEQFIVDEIEYSGAPDKITVRARSADFRTTLNLSREFSYHQKTLSDIVRTIAMRNNRKSITHWPTLR</sequence>
<dbReference type="SUPFAM" id="SSF69279">
    <property type="entry name" value="Phage tail proteins"/>
    <property type="match status" value="1"/>
</dbReference>
<gene>
    <name evidence="1" type="ORF">Xbud_03632</name>
</gene>
<reference evidence="1 2" key="1">
    <citation type="journal article" date="2017" name="Nat. Microbiol.">
        <title>Natural product diversity associated with the nematode symbionts Photorhabdus and Xenorhabdus.</title>
        <authorList>
            <person name="Tobias N.J."/>
            <person name="Wolff H."/>
            <person name="Djahanschiri B."/>
            <person name="Grundmann F."/>
            <person name="Kronenwerth M."/>
            <person name="Shi Y.M."/>
            <person name="Simonyi S."/>
            <person name="Grun P."/>
            <person name="Shapiro-Ilan D."/>
            <person name="Pidot S.J."/>
            <person name="Stinear T.P."/>
            <person name="Ebersberger I."/>
            <person name="Bode H.B."/>
        </authorList>
    </citation>
    <scope>NUCLEOTIDE SEQUENCE [LARGE SCALE GENOMIC DNA]</scope>
    <source>
        <strain evidence="1 2">DSM 16342</strain>
    </source>
</reference>
<protein>
    <submittedName>
        <fullName evidence="1">Late control protein D</fullName>
    </submittedName>
</protein>